<keyword evidence="5" id="KW-0812">Transmembrane</keyword>
<dbReference type="InterPro" id="IPR003660">
    <property type="entry name" value="HAMP_dom"/>
</dbReference>
<dbReference type="PANTHER" id="PTHR43531:SF11">
    <property type="entry name" value="METHYL-ACCEPTING CHEMOTAXIS PROTEIN 3"/>
    <property type="match status" value="1"/>
</dbReference>
<comment type="similarity">
    <text evidence="2">Belongs to the methyl-accepting chemotaxis (MCP) protein family.</text>
</comment>
<dbReference type="RefSeq" id="WP_244020936.1">
    <property type="nucleotide sequence ID" value="NZ_JALHLF010000040.1"/>
</dbReference>
<dbReference type="Gene3D" id="6.10.340.10">
    <property type="match status" value="1"/>
</dbReference>
<feature type="transmembrane region" description="Helical" evidence="5">
    <location>
        <begin position="163"/>
        <end position="187"/>
    </location>
</feature>
<keyword evidence="9" id="KW-1185">Reference proteome</keyword>
<keyword evidence="4" id="KW-0175">Coiled coil</keyword>
<dbReference type="InterPro" id="IPR004089">
    <property type="entry name" value="MCPsignal_dom"/>
</dbReference>
<sequence>MLGATVLWGVASGVVGANQRSALAKVDQAVVILRNHMEADMLHDTIRGDVLGALAAGAGAVEPGDFAQVFAQDAKDFRDHIAKTRAYPDSAEVRAAARAVEADVAAYLDAGAKLVREVEAGQRPSPREYTVFTERFERLEGGMSNISDKVEENVSAMRGAADFVSLLGLLVTLVCGGLILIVSVLVWRQIRSQIIAPVLSIRGALDALGRNELSLDVPYADRGDELGDLARAAETLRDRLSEAQAAREAQEKGIVTAFGSALERLAKGDLSAQIDSAVDGVFAGLRRDYNAAMGSLSQTLAMVLQANGATIGTASEISASVDDLSQRNERQSSQLQDMASAISGVAQGVGEAAGSVREAQDEMHAINSAVTQGGEVIHSAVQAMDRIEESSNRIVSIITTIDGISFQTNLLALNAGVEAARAGEAGKGFAVVATEVRALAQRSADAANEIKHLITLSGDEIRQGVALVREAGAALVAIVERMERISSTMRGISEGAQTQAQALNGIDGSAKELERITQANAALAEEVSAATRQVYIATQDVSQKLDAFNLGLAKSASDGFAGAAPRLVA</sequence>
<evidence type="ECO:0000259" key="7">
    <source>
        <dbReference type="PROSITE" id="PS50885"/>
    </source>
</evidence>
<dbReference type="PROSITE" id="PS50111">
    <property type="entry name" value="CHEMOTAXIS_TRANSDUC_2"/>
    <property type="match status" value="1"/>
</dbReference>
<evidence type="ECO:0000256" key="3">
    <source>
        <dbReference type="PROSITE-ProRule" id="PRU00284"/>
    </source>
</evidence>
<dbReference type="Gene3D" id="1.10.287.950">
    <property type="entry name" value="Methyl-accepting chemotaxis protein"/>
    <property type="match status" value="1"/>
</dbReference>
<evidence type="ECO:0000256" key="2">
    <source>
        <dbReference type="ARBA" id="ARBA00029447"/>
    </source>
</evidence>
<gene>
    <name evidence="8" type="ORF">MTR62_11370</name>
</gene>
<protein>
    <submittedName>
        <fullName evidence="8">Methyl-accepting chemotaxis protein</fullName>
    </submittedName>
</protein>
<dbReference type="InterPro" id="IPR004090">
    <property type="entry name" value="Chemotax_Me-accpt_rcpt"/>
</dbReference>
<name>A0ABT0BES5_9SPHN</name>
<evidence type="ECO:0000313" key="8">
    <source>
        <dbReference type="EMBL" id="MCJ2183286.1"/>
    </source>
</evidence>
<feature type="coiled-coil region" evidence="4">
    <location>
        <begin position="506"/>
        <end position="533"/>
    </location>
</feature>
<organism evidence="8 9">
    <name type="scientific">Novosphingobium organovorum</name>
    <dbReference type="NCBI Taxonomy" id="2930092"/>
    <lineage>
        <taxon>Bacteria</taxon>
        <taxon>Pseudomonadati</taxon>
        <taxon>Pseudomonadota</taxon>
        <taxon>Alphaproteobacteria</taxon>
        <taxon>Sphingomonadales</taxon>
        <taxon>Sphingomonadaceae</taxon>
        <taxon>Novosphingobium</taxon>
    </lineage>
</organism>
<keyword evidence="5" id="KW-0472">Membrane</keyword>
<dbReference type="Proteomes" id="UP001162881">
    <property type="component" value="Unassembled WGS sequence"/>
</dbReference>
<comment type="caution">
    <text evidence="8">The sequence shown here is derived from an EMBL/GenBank/DDBJ whole genome shotgun (WGS) entry which is preliminary data.</text>
</comment>
<proteinExistence type="inferred from homology"/>
<dbReference type="SMART" id="SM00283">
    <property type="entry name" value="MA"/>
    <property type="match status" value="1"/>
</dbReference>
<dbReference type="CDD" id="cd11386">
    <property type="entry name" value="MCP_signal"/>
    <property type="match status" value="1"/>
</dbReference>
<keyword evidence="5" id="KW-1133">Transmembrane helix</keyword>
<feature type="domain" description="HAMP" evidence="7">
    <location>
        <begin position="192"/>
        <end position="245"/>
    </location>
</feature>
<evidence type="ECO:0000313" key="9">
    <source>
        <dbReference type="Proteomes" id="UP001162881"/>
    </source>
</evidence>
<dbReference type="SUPFAM" id="SSF158472">
    <property type="entry name" value="HAMP domain-like"/>
    <property type="match status" value="1"/>
</dbReference>
<dbReference type="Pfam" id="PF00015">
    <property type="entry name" value="MCPsignal"/>
    <property type="match status" value="1"/>
</dbReference>
<feature type="domain" description="Methyl-accepting transducer" evidence="6">
    <location>
        <begin position="306"/>
        <end position="535"/>
    </location>
</feature>
<accession>A0ABT0BES5</accession>
<evidence type="ECO:0000256" key="1">
    <source>
        <dbReference type="ARBA" id="ARBA00022500"/>
    </source>
</evidence>
<evidence type="ECO:0000256" key="5">
    <source>
        <dbReference type="SAM" id="Phobius"/>
    </source>
</evidence>
<dbReference type="CDD" id="cd06225">
    <property type="entry name" value="HAMP"/>
    <property type="match status" value="1"/>
</dbReference>
<feature type="domain" description="HAMP" evidence="7">
    <location>
        <begin position="255"/>
        <end position="301"/>
    </location>
</feature>
<dbReference type="PROSITE" id="PS50885">
    <property type="entry name" value="HAMP"/>
    <property type="match status" value="2"/>
</dbReference>
<dbReference type="SUPFAM" id="SSF58104">
    <property type="entry name" value="Methyl-accepting chemotaxis protein (MCP) signaling domain"/>
    <property type="match status" value="1"/>
</dbReference>
<dbReference type="SMART" id="SM00304">
    <property type="entry name" value="HAMP"/>
    <property type="match status" value="2"/>
</dbReference>
<dbReference type="PANTHER" id="PTHR43531">
    <property type="entry name" value="PROTEIN ICFG"/>
    <property type="match status" value="1"/>
</dbReference>
<evidence type="ECO:0000259" key="6">
    <source>
        <dbReference type="PROSITE" id="PS50111"/>
    </source>
</evidence>
<dbReference type="Pfam" id="PF00672">
    <property type="entry name" value="HAMP"/>
    <property type="match status" value="1"/>
</dbReference>
<dbReference type="InterPro" id="IPR051310">
    <property type="entry name" value="MCP_chemotaxis"/>
</dbReference>
<feature type="coiled-coil region" evidence="4">
    <location>
        <begin position="226"/>
        <end position="253"/>
    </location>
</feature>
<evidence type="ECO:0000256" key="4">
    <source>
        <dbReference type="SAM" id="Coils"/>
    </source>
</evidence>
<dbReference type="EMBL" id="JALHLF010000040">
    <property type="protein sequence ID" value="MCJ2183286.1"/>
    <property type="molecule type" value="Genomic_DNA"/>
</dbReference>
<keyword evidence="3" id="KW-0807">Transducer</keyword>
<keyword evidence="1" id="KW-0145">Chemotaxis</keyword>
<dbReference type="PRINTS" id="PR00260">
    <property type="entry name" value="CHEMTRNSDUCR"/>
</dbReference>
<reference evidence="8" key="1">
    <citation type="submission" date="2022-03" db="EMBL/GenBank/DDBJ databases">
        <title>Identification of a novel bacterium isolated from mangrove sediments.</title>
        <authorList>
            <person name="Pan X."/>
        </authorList>
    </citation>
    <scope>NUCLEOTIDE SEQUENCE</scope>
    <source>
        <strain evidence="8">B1949</strain>
    </source>
</reference>